<comment type="caution">
    <text evidence="7">The sequence shown here is derived from an EMBL/GenBank/DDBJ whole genome shotgun (WGS) entry which is preliminary data.</text>
</comment>
<organism evidence="7 8">
    <name type="scientific">Buddleja alternifolia</name>
    <dbReference type="NCBI Taxonomy" id="168488"/>
    <lineage>
        <taxon>Eukaryota</taxon>
        <taxon>Viridiplantae</taxon>
        <taxon>Streptophyta</taxon>
        <taxon>Embryophyta</taxon>
        <taxon>Tracheophyta</taxon>
        <taxon>Spermatophyta</taxon>
        <taxon>Magnoliopsida</taxon>
        <taxon>eudicotyledons</taxon>
        <taxon>Gunneridae</taxon>
        <taxon>Pentapetalae</taxon>
        <taxon>asterids</taxon>
        <taxon>lamiids</taxon>
        <taxon>Lamiales</taxon>
        <taxon>Scrophulariaceae</taxon>
        <taxon>Buddlejeae</taxon>
        <taxon>Buddleja</taxon>
    </lineage>
</organism>
<dbReference type="InterPro" id="IPR032799">
    <property type="entry name" value="TAXi_C"/>
</dbReference>
<dbReference type="PANTHER" id="PTHR47967">
    <property type="entry name" value="OS07G0603500 PROTEIN-RELATED"/>
    <property type="match status" value="1"/>
</dbReference>
<reference evidence="7" key="1">
    <citation type="submission" date="2019-10" db="EMBL/GenBank/DDBJ databases">
        <authorList>
            <person name="Zhang R."/>
            <person name="Pan Y."/>
            <person name="Wang J."/>
            <person name="Ma R."/>
            <person name="Yu S."/>
        </authorList>
    </citation>
    <scope>NUCLEOTIDE SEQUENCE</scope>
    <source>
        <strain evidence="7">LA-IB0</strain>
        <tissue evidence="7">Leaf</tissue>
    </source>
</reference>
<dbReference type="Gene3D" id="2.40.70.10">
    <property type="entry name" value="Acid Proteases"/>
    <property type="match status" value="2"/>
</dbReference>
<keyword evidence="3" id="KW-0064">Aspartyl protease</keyword>
<keyword evidence="2" id="KW-0645">Protease</keyword>
<accession>A0AAV6Y9B0</accession>
<dbReference type="InterPro" id="IPR033121">
    <property type="entry name" value="PEPTIDASE_A1"/>
</dbReference>
<dbReference type="InterPro" id="IPR021109">
    <property type="entry name" value="Peptidase_aspartic_dom_sf"/>
</dbReference>
<evidence type="ECO:0000256" key="4">
    <source>
        <dbReference type="ARBA" id="ARBA00022801"/>
    </source>
</evidence>
<evidence type="ECO:0000259" key="6">
    <source>
        <dbReference type="PROSITE" id="PS51767"/>
    </source>
</evidence>
<dbReference type="Pfam" id="PF14543">
    <property type="entry name" value="TAXi_N"/>
    <property type="match status" value="1"/>
</dbReference>
<evidence type="ECO:0000313" key="7">
    <source>
        <dbReference type="EMBL" id="KAG8389431.1"/>
    </source>
</evidence>
<proteinExistence type="inferred from homology"/>
<gene>
    <name evidence="7" type="ORF">BUALT_Bualt02G0228800</name>
</gene>
<dbReference type="GO" id="GO:0004190">
    <property type="term" value="F:aspartic-type endopeptidase activity"/>
    <property type="evidence" value="ECO:0007669"/>
    <property type="project" value="UniProtKB-KW"/>
</dbReference>
<name>A0AAV6Y9B0_9LAMI</name>
<keyword evidence="4" id="KW-0378">Hydrolase</keyword>
<keyword evidence="5" id="KW-0325">Glycoprotein</keyword>
<dbReference type="Proteomes" id="UP000826271">
    <property type="component" value="Unassembled WGS sequence"/>
</dbReference>
<dbReference type="GO" id="GO:0005576">
    <property type="term" value="C:extracellular region"/>
    <property type="evidence" value="ECO:0007669"/>
    <property type="project" value="TreeGrafter"/>
</dbReference>
<dbReference type="InterPro" id="IPR032861">
    <property type="entry name" value="TAXi_N"/>
</dbReference>
<dbReference type="AlphaFoldDB" id="A0AAV6Y9B0"/>
<evidence type="ECO:0000256" key="5">
    <source>
        <dbReference type="ARBA" id="ARBA00023180"/>
    </source>
</evidence>
<evidence type="ECO:0000256" key="3">
    <source>
        <dbReference type="ARBA" id="ARBA00022750"/>
    </source>
</evidence>
<comment type="similarity">
    <text evidence="1">Belongs to the peptidase A1 family.</text>
</comment>
<evidence type="ECO:0000256" key="2">
    <source>
        <dbReference type="ARBA" id="ARBA00022670"/>
    </source>
</evidence>
<protein>
    <recommendedName>
        <fullName evidence="6">Peptidase A1 domain-containing protein</fullName>
    </recommendedName>
</protein>
<dbReference type="CDD" id="cd05476">
    <property type="entry name" value="pepsin_A_like_plant"/>
    <property type="match status" value="1"/>
</dbReference>
<evidence type="ECO:0000256" key="1">
    <source>
        <dbReference type="ARBA" id="ARBA00007447"/>
    </source>
</evidence>
<dbReference type="EMBL" id="WHWC01000002">
    <property type="protein sequence ID" value="KAG8389431.1"/>
    <property type="molecule type" value="Genomic_DNA"/>
</dbReference>
<dbReference type="PROSITE" id="PS51767">
    <property type="entry name" value="PEPTIDASE_A1"/>
    <property type="match status" value="1"/>
</dbReference>
<dbReference type="PANTHER" id="PTHR47967:SF128">
    <property type="entry name" value="ASPARTIC PROTEINASE CDR1-LIKE"/>
    <property type="match status" value="1"/>
</dbReference>
<feature type="domain" description="Peptidase A1" evidence="6">
    <location>
        <begin position="94"/>
        <end position="448"/>
    </location>
</feature>
<dbReference type="InterPro" id="IPR051708">
    <property type="entry name" value="Plant_Aspart_Prot_A1"/>
</dbReference>
<dbReference type="GO" id="GO:0006508">
    <property type="term" value="P:proteolysis"/>
    <property type="evidence" value="ECO:0007669"/>
    <property type="project" value="UniProtKB-KW"/>
</dbReference>
<evidence type="ECO:0000313" key="8">
    <source>
        <dbReference type="Proteomes" id="UP000826271"/>
    </source>
</evidence>
<sequence length="456" mass="52412">MAKSLTLFSLYLFTNLVLILSDVLVGFDSLTITLIHPDSPESPFFQNNLSYEERIKRLVSQSNIRANYLAKTPSSFIVRPQIDVQFSNYNVANHVIKIGIGTFKSKPPYKEYYLDVDTGSSQIWLQCEGCTKCFKQTPKPFPKENSSSFRLLLSENKPLPYTMVYDDGDNTHGILARETFHLGSNKGVMTKIENLEFGCGLHNEMRFLDHKNNKIAGIMGMGWNDVSFVKQISFQSKGKFSYCLPIVVSGKNIPITYLRFGDDIIQPRNPKTTPLFRFGKRSPYHVELHGISISKTRLEIDRKVFVYSKYNYSGGGCITDSGSTYSSIIQPAFDVLKLEMEKYFSGYKNLKKLIKSDLGFDLCYERNKPEGLRNLPDVTFHLRGSQADFVMKAEAVFEVVRRRIFHVWSREYFCLAMFRNRRISIIGTHQQTNQRIVYDTMKKVLVFNQEDCSKNP</sequence>
<keyword evidence="8" id="KW-1185">Reference proteome</keyword>
<dbReference type="InterPro" id="IPR034161">
    <property type="entry name" value="Pepsin-like_plant"/>
</dbReference>
<dbReference type="SUPFAM" id="SSF50630">
    <property type="entry name" value="Acid proteases"/>
    <property type="match status" value="1"/>
</dbReference>
<dbReference type="Pfam" id="PF14541">
    <property type="entry name" value="TAXi_C"/>
    <property type="match status" value="1"/>
</dbReference>